<feature type="short sequence motif" description="TonB C-terminal box" evidence="13">
    <location>
        <begin position="840"/>
        <end position="857"/>
    </location>
</feature>
<keyword evidence="7" id="KW-0408">Iron</keyword>
<keyword evidence="6 16" id="KW-0732">Signal</keyword>
<feature type="domain" description="TonB-dependent receptor-like beta-barrel" evidence="17">
    <location>
        <begin position="475"/>
        <end position="819"/>
    </location>
</feature>
<evidence type="ECO:0000256" key="4">
    <source>
        <dbReference type="ARBA" id="ARBA00022496"/>
    </source>
</evidence>
<evidence type="ECO:0000256" key="10">
    <source>
        <dbReference type="ARBA" id="ARBA00023136"/>
    </source>
</evidence>
<dbReference type="InterPro" id="IPR039426">
    <property type="entry name" value="TonB-dep_rcpt-like"/>
</dbReference>
<keyword evidence="4" id="KW-0410">Iron transport</keyword>
<comment type="subcellular location">
    <subcellularLocation>
        <location evidence="1 12">Cell outer membrane</location>
        <topology evidence="1 12">Multi-pass membrane protein</topology>
    </subcellularLocation>
</comment>
<evidence type="ECO:0000256" key="14">
    <source>
        <dbReference type="RuleBase" id="RU003357"/>
    </source>
</evidence>
<name>A0ABW1XMI8_9ALTE</name>
<sequence>MNNKDHTSLRPSLLATSICALLFGLPAIAQETVAEKDIERAEVEVLQVTAQKRVENMQEVPIAISAFSANTMKRIGVENINDLGNIAAGLETNVTSATQPKYNIRGIKTNDFGIGADPAVAVYVDGVYAGRSGAALVNFNDVERVEVLKGPQGTLFGRNAAAGAIHIITKRPNQETEGELELSAGNHGHMKLEGSYNTEIAKDVYFRGGVTLSERDGYIDARLYPNPQTEGEGDDYRMIKLGADSQQTLRAAILWEASDKTEVMFRTEFNEMDGDSRPIYSFNPDLYRDTDTLDPYGVYEQDFEQLQTRHLFGASIEVNHELDFATFTSITAFKRFDTENHTEDDGSANVRAYFASNNIERQKQFSQELRLAGSTDSGMRWTLGATYLNEDIYQHTVAEFMTESIDSFAINESLKALGLPPTGAPGMGIPGIIDMPLGTGLSGYLLGFIPNELAYLSSLTGFSSVELANMITLDNLGKPWNEFTDDFGDYTSYAAFADMTYPVTDKLDVTVGVRWTRDEKDFGILSYYQNEITIPIPGVPASDFGLAFGTEYVLRDEAGDPILDSDGMYQPSTQSNTWSKVTPRFVVDYQWSDDVMTYLSYAEGFKAGGFNSLGKAAPFAQEDVVNKEIGMKSTWLNKTLRLNLSAFEYDYTNLQFLRLTGSNGNVPVYNVRNVDASGQGFELESTWAMTPNLNITFNYAYLDTEYTRYALFEGETEADDLTGQPMSSVPKNRYFISGDYFVPLDGAELLFHVDYTWVDERSGSDARESAGALALLPYNPADIHGLTADNRVDAYDLVNARIVYISEDDWEVALYARNLLDEEYLLDAPGGQGTNTGSPNTTRGMPRSWGVQFTQRF</sequence>
<dbReference type="SUPFAM" id="SSF56935">
    <property type="entry name" value="Porins"/>
    <property type="match status" value="1"/>
</dbReference>
<dbReference type="EMBL" id="JBHSUS010000001">
    <property type="protein sequence ID" value="MFC6440861.1"/>
    <property type="molecule type" value="Genomic_DNA"/>
</dbReference>
<evidence type="ECO:0000256" key="6">
    <source>
        <dbReference type="ARBA" id="ARBA00022729"/>
    </source>
</evidence>
<evidence type="ECO:0000256" key="2">
    <source>
        <dbReference type="ARBA" id="ARBA00022448"/>
    </source>
</evidence>
<dbReference type="PANTHER" id="PTHR32552:SF81">
    <property type="entry name" value="TONB-DEPENDENT OUTER MEMBRANE RECEPTOR"/>
    <property type="match status" value="1"/>
</dbReference>
<evidence type="ECO:0000256" key="9">
    <source>
        <dbReference type="ARBA" id="ARBA00023077"/>
    </source>
</evidence>
<evidence type="ECO:0000256" key="3">
    <source>
        <dbReference type="ARBA" id="ARBA00022452"/>
    </source>
</evidence>
<feature type="domain" description="TonB-dependent receptor plug" evidence="18">
    <location>
        <begin position="58"/>
        <end position="164"/>
    </location>
</feature>
<dbReference type="InterPro" id="IPR036942">
    <property type="entry name" value="Beta-barrel_TonB_sf"/>
</dbReference>
<feature type="chain" id="PRO_5046832562" evidence="16">
    <location>
        <begin position="30"/>
        <end position="857"/>
    </location>
</feature>
<evidence type="ECO:0000256" key="1">
    <source>
        <dbReference type="ARBA" id="ARBA00004571"/>
    </source>
</evidence>
<proteinExistence type="inferred from homology"/>
<dbReference type="Gene3D" id="2.40.170.20">
    <property type="entry name" value="TonB-dependent receptor, beta-barrel domain"/>
    <property type="match status" value="2"/>
</dbReference>
<protein>
    <submittedName>
        <fullName evidence="19">TonB-dependent receptor</fullName>
    </submittedName>
</protein>
<evidence type="ECO:0000259" key="18">
    <source>
        <dbReference type="Pfam" id="PF07715"/>
    </source>
</evidence>
<comment type="similarity">
    <text evidence="12 14">Belongs to the TonB-dependent receptor family.</text>
</comment>
<organism evidence="19 20">
    <name type="scientific">Pseudobowmanella zhangzhouensis</name>
    <dbReference type="NCBI Taxonomy" id="1537679"/>
    <lineage>
        <taxon>Bacteria</taxon>
        <taxon>Pseudomonadati</taxon>
        <taxon>Pseudomonadota</taxon>
        <taxon>Gammaproteobacteria</taxon>
        <taxon>Alteromonadales</taxon>
        <taxon>Alteromonadaceae</taxon>
    </lineage>
</organism>
<feature type="signal peptide" evidence="16">
    <location>
        <begin position="1"/>
        <end position="29"/>
    </location>
</feature>
<dbReference type="InterPro" id="IPR010917">
    <property type="entry name" value="TonB_rcpt_CS"/>
</dbReference>
<evidence type="ECO:0000259" key="17">
    <source>
        <dbReference type="Pfam" id="PF00593"/>
    </source>
</evidence>
<evidence type="ECO:0000256" key="5">
    <source>
        <dbReference type="ARBA" id="ARBA00022692"/>
    </source>
</evidence>
<dbReference type="RefSeq" id="WP_131259775.1">
    <property type="nucleotide sequence ID" value="NZ_JBHSUS010000001.1"/>
</dbReference>
<evidence type="ECO:0000256" key="11">
    <source>
        <dbReference type="ARBA" id="ARBA00023237"/>
    </source>
</evidence>
<evidence type="ECO:0000313" key="20">
    <source>
        <dbReference type="Proteomes" id="UP001596364"/>
    </source>
</evidence>
<keyword evidence="19" id="KW-0675">Receptor</keyword>
<dbReference type="InterPro" id="IPR000531">
    <property type="entry name" value="Beta-barrel_TonB"/>
</dbReference>
<dbReference type="PROSITE" id="PS52016">
    <property type="entry name" value="TONB_DEPENDENT_REC_3"/>
    <property type="match status" value="1"/>
</dbReference>
<evidence type="ECO:0000256" key="8">
    <source>
        <dbReference type="ARBA" id="ARBA00023065"/>
    </source>
</evidence>
<dbReference type="PROSITE" id="PS01156">
    <property type="entry name" value="TONB_DEPENDENT_REC_2"/>
    <property type="match status" value="1"/>
</dbReference>
<keyword evidence="2 12" id="KW-0813">Transport</keyword>
<keyword evidence="5 12" id="KW-0812">Transmembrane</keyword>
<dbReference type="Pfam" id="PF07715">
    <property type="entry name" value="Plug"/>
    <property type="match status" value="1"/>
</dbReference>
<evidence type="ECO:0000256" key="13">
    <source>
        <dbReference type="PROSITE-ProRule" id="PRU10144"/>
    </source>
</evidence>
<accession>A0ABW1XMI8</accession>
<comment type="caution">
    <text evidence="19">The sequence shown here is derived from an EMBL/GenBank/DDBJ whole genome shotgun (WGS) entry which is preliminary data.</text>
</comment>
<reference evidence="20" key="1">
    <citation type="journal article" date="2019" name="Int. J. Syst. Evol. Microbiol.">
        <title>The Global Catalogue of Microorganisms (GCM) 10K type strain sequencing project: providing services to taxonomists for standard genome sequencing and annotation.</title>
        <authorList>
            <consortium name="The Broad Institute Genomics Platform"/>
            <consortium name="The Broad Institute Genome Sequencing Center for Infectious Disease"/>
            <person name="Wu L."/>
            <person name="Ma J."/>
        </authorList>
    </citation>
    <scope>NUCLEOTIDE SEQUENCE [LARGE SCALE GENOMIC DNA]</scope>
    <source>
        <strain evidence="20">CGMCC 1.16031</strain>
    </source>
</reference>
<dbReference type="PANTHER" id="PTHR32552">
    <property type="entry name" value="FERRICHROME IRON RECEPTOR-RELATED"/>
    <property type="match status" value="1"/>
</dbReference>
<evidence type="ECO:0000256" key="12">
    <source>
        <dbReference type="PROSITE-ProRule" id="PRU01360"/>
    </source>
</evidence>
<dbReference type="Pfam" id="PF00593">
    <property type="entry name" value="TonB_dep_Rec_b-barrel"/>
    <property type="match status" value="1"/>
</dbReference>
<evidence type="ECO:0000256" key="7">
    <source>
        <dbReference type="ARBA" id="ARBA00023004"/>
    </source>
</evidence>
<dbReference type="Proteomes" id="UP001596364">
    <property type="component" value="Unassembled WGS sequence"/>
</dbReference>
<keyword evidence="8" id="KW-0406">Ion transport</keyword>
<evidence type="ECO:0000256" key="15">
    <source>
        <dbReference type="SAM" id="MobiDB-lite"/>
    </source>
</evidence>
<keyword evidence="10 12" id="KW-0472">Membrane</keyword>
<keyword evidence="3 12" id="KW-1134">Transmembrane beta strand</keyword>
<keyword evidence="11 12" id="KW-0998">Cell outer membrane</keyword>
<feature type="region of interest" description="Disordered" evidence="15">
    <location>
        <begin position="827"/>
        <end position="857"/>
    </location>
</feature>
<gene>
    <name evidence="19" type="ORF">ACFP85_11970</name>
</gene>
<keyword evidence="20" id="KW-1185">Reference proteome</keyword>
<evidence type="ECO:0000256" key="16">
    <source>
        <dbReference type="SAM" id="SignalP"/>
    </source>
</evidence>
<dbReference type="InterPro" id="IPR012910">
    <property type="entry name" value="Plug_dom"/>
</dbReference>
<evidence type="ECO:0000313" key="19">
    <source>
        <dbReference type="EMBL" id="MFC6440861.1"/>
    </source>
</evidence>
<keyword evidence="9 14" id="KW-0798">TonB box</keyword>